<dbReference type="InterPro" id="IPR025110">
    <property type="entry name" value="AMP-bd_C"/>
</dbReference>
<dbReference type="PANTHER" id="PTHR43201:SF5">
    <property type="entry name" value="MEDIUM-CHAIN ACYL-COA LIGASE ACSF2, MITOCHONDRIAL"/>
    <property type="match status" value="1"/>
</dbReference>
<dbReference type="SUPFAM" id="SSF56801">
    <property type="entry name" value="Acetyl-CoA synthetase-like"/>
    <property type="match status" value="1"/>
</dbReference>
<dbReference type="GO" id="GO:0016874">
    <property type="term" value="F:ligase activity"/>
    <property type="evidence" value="ECO:0007669"/>
    <property type="project" value="UniProtKB-KW"/>
</dbReference>
<organism evidence="5 6">
    <name type="scientific">Streptomyces galilaeus</name>
    <dbReference type="NCBI Taxonomy" id="33899"/>
    <lineage>
        <taxon>Bacteria</taxon>
        <taxon>Bacillati</taxon>
        <taxon>Actinomycetota</taxon>
        <taxon>Actinomycetes</taxon>
        <taxon>Kitasatosporales</taxon>
        <taxon>Streptomycetaceae</taxon>
        <taxon>Streptomyces</taxon>
    </lineage>
</organism>
<dbReference type="Proteomes" id="UP001631993">
    <property type="component" value="Unassembled WGS sequence"/>
</dbReference>
<accession>A0ABW9J273</accession>
<feature type="domain" description="AMP-binding enzyme C-terminal" evidence="4">
    <location>
        <begin position="390"/>
        <end position="465"/>
    </location>
</feature>
<dbReference type="RefSeq" id="WP_369277040.1">
    <property type="nucleotide sequence ID" value="NZ_JBJVMW010000026.1"/>
</dbReference>
<evidence type="ECO:0000259" key="3">
    <source>
        <dbReference type="Pfam" id="PF00501"/>
    </source>
</evidence>
<dbReference type="Pfam" id="PF13193">
    <property type="entry name" value="AMP-binding_C"/>
    <property type="match status" value="1"/>
</dbReference>
<dbReference type="Pfam" id="PF00501">
    <property type="entry name" value="AMP-binding"/>
    <property type="match status" value="1"/>
</dbReference>
<proteinExistence type="inferred from homology"/>
<dbReference type="EMBL" id="JBJVNE010000051">
    <property type="protein sequence ID" value="MFM9653449.1"/>
    <property type="molecule type" value="Genomic_DNA"/>
</dbReference>
<evidence type="ECO:0000313" key="6">
    <source>
        <dbReference type="Proteomes" id="UP001631993"/>
    </source>
</evidence>
<reference evidence="5 6" key="1">
    <citation type="submission" date="2024-12" db="EMBL/GenBank/DDBJ databases">
        <title>Forecasting of Potato common scab and diversities of Pathogenic streptomyces spp. in china.</title>
        <authorList>
            <person name="Handique U."/>
            <person name="Wu J."/>
        </authorList>
    </citation>
    <scope>NUCLEOTIDE SEQUENCE [LARGE SCALE GENOMIC DNA]</scope>
    <source>
        <strain evidence="5 6">ZRIMU1585</strain>
    </source>
</reference>
<dbReference type="InterPro" id="IPR042099">
    <property type="entry name" value="ANL_N_sf"/>
</dbReference>
<evidence type="ECO:0000256" key="2">
    <source>
        <dbReference type="ARBA" id="ARBA00022598"/>
    </source>
</evidence>
<dbReference type="Gene3D" id="3.40.50.12780">
    <property type="entry name" value="N-terminal domain of ligase-like"/>
    <property type="match status" value="1"/>
</dbReference>
<dbReference type="CDD" id="cd04433">
    <property type="entry name" value="AFD_class_I"/>
    <property type="match status" value="1"/>
</dbReference>
<dbReference type="Gene3D" id="3.30.300.30">
    <property type="match status" value="1"/>
</dbReference>
<dbReference type="PANTHER" id="PTHR43201">
    <property type="entry name" value="ACYL-COA SYNTHETASE"/>
    <property type="match status" value="1"/>
</dbReference>
<comment type="caution">
    <text evidence="5">The sequence shown here is derived from an EMBL/GenBank/DDBJ whole genome shotgun (WGS) entry which is preliminary data.</text>
</comment>
<comment type="similarity">
    <text evidence="1">Belongs to the ATP-dependent AMP-binding enzyme family.</text>
</comment>
<evidence type="ECO:0000313" key="5">
    <source>
        <dbReference type="EMBL" id="MFM9653449.1"/>
    </source>
</evidence>
<evidence type="ECO:0000256" key="1">
    <source>
        <dbReference type="ARBA" id="ARBA00006432"/>
    </source>
</evidence>
<feature type="domain" description="AMP-dependent synthetase/ligase" evidence="3">
    <location>
        <begin position="128"/>
        <end position="332"/>
    </location>
</feature>
<keyword evidence="6" id="KW-1185">Reference proteome</keyword>
<protein>
    <submittedName>
        <fullName evidence="5">Fatty acid--CoA ligase family protein</fullName>
    </submittedName>
</protein>
<gene>
    <name evidence="5" type="ORF">ACKI1S_46165</name>
</gene>
<evidence type="ECO:0000259" key="4">
    <source>
        <dbReference type="Pfam" id="PF13193"/>
    </source>
</evidence>
<sequence length="490" mass="53259">MTTLTTARNTGRSAGEWMPAASLVLHARDGSTRFLEPDDLRAHLAQIREELRQEVASDDSVCLLPNGKAPFERFLLELLAALGLPNPVAVPDDDTSAAIAQLARLGLTAGALGQQRQPRDEPARREVLPRHALLLRTGGTSGRIRYAVNTSMRRTLGRNRRLSLASALGLKDGKRASLAGSIRHAAHLSMLLDALNYDTQVHVFEKPDPAQVLHHIRRDSVQWIVTTPLHLRIMQRQLQDGKGTSDLRTVVHMSAACSTPVKRFWHSTLGAENVYEVFGASEGIGTTVARGDEWEERPGTVGRGFYTSVSVMDSSGRPAAPGELGDVYFKSGTSARPLHVGQRDVVTWTSDGHVSIGDQGRLDTDGYLYLEPRPQLRITVGGTTVLATDIEEALLDVPGIQDVAAAAVSNHVTGQRVVCFVVRDSHDSDAEPNELIPALRRVLPPAAVPRRIIEVEAVPRSPSGKVNRTAISEMAQMYCAADVPRKGEEQ</sequence>
<keyword evidence="2 5" id="KW-0436">Ligase</keyword>
<dbReference type="InterPro" id="IPR000873">
    <property type="entry name" value="AMP-dep_synth/lig_dom"/>
</dbReference>
<name>A0ABW9J273_STRGJ</name>
<dbReference type="InterPro" id="IPR045851">
    <property type="entry name" value="AMP-bd_C_sf"/>
</dbReference>